<organism evidence="2 3">
    <name type="scientific">Phytophthora oleae</name>
    <dbReference type="NCBI Taxonomy" id="2107226"/>
    <lineage>
        <taxon>Eukaryota</taxon>
        <taxon>Sar</taxon>
        <taxon>Stramenopiles</taxon>
        <taxon>Oomycota</taxon>
        <taxon>Peronosporomycetes</taxon>
        <taxon>Peronosporales</taxon>
        <taxon>Peronosporaceae</taxon>
        <taxon>Phytophthora</taxon>
    </lineage>
</organism>
<proteinExistence type="predicted"/>
<feature type="compositionally biased region" description="Basic and acidic residues" evidence="1">
    <location>
        <begin position="430"/>
        <end position="453"/>
    </location>
</feature>
<evidence type="ECO:0000313" key="2">
    <source>
        <dbReference type="EMBL" id="KAL3658172.1"/>
    </source>
</evidence>
<gene>
    <name evidence="2" type="ORF">V7S43_016802</name>
</gene>
<sequence length="585" mass="63582">MWMQNSVGGGSGNFHDRNRFGSQYAQNSYSGGAPHDSAGDWKSKILESGQWLGGKVIEYGGKLARGPNTESIPDHYGQQMPRNDGRANWMADIRSSSSGGGSGSYNGGYNGSGGYQNDFATERPKAFSEYNRGYPPTNANPSGTVGYEPKSSSSADHHHHKTRRAKKKSDRKKSKKSRKKQQSESESDSEAQSEELSISESSGTESADERHYKSKSKNKKSKTKKHSGFYSESESDEGDTKKKASKDYSFSFDPAKLPPPPAEDEKGSSKRSKSKKSKKEKSSKKSRTRRQSIASTDDESTSEKESTRAKAKKRGSNKAAAATATTASVDLLGVDLDVQPAAQTATAGLPVQEMQPSIFDAPQNQNPLQDLAGLSFSAPVQTSAPTQPSVFDATPASNESQTPPQQQADTFRSSLLPENNIVDFTSLASEKKKSLSANPEEKRTLNDLQKARGGDQPAPMMAMPMQGQQPMQQNMSGNMMQLSMSMNQLQLTDGSAQMHPNMQMQQMPMQGMTQQMQPQMMMMQPQMGMMAQPQMMNMPMMQQQQFVQGGAVMAQSAGAQQTSQGMASGASNSNNSDPFSQVNMM</sequence>
<evidence type="ECO:0000313" key="3">
    <source>
        <dbReference type="Proteomes" id="UP001632037"/>
    </source>
</evidence>
<comment type="caution">
    <text evidence="2">The sequence shown here is derived from an EMBL/GenBank/DDBJ whole genome shotgun (WGS) entry which is preliminary data.</text>
</comment>
<dbReference type="Proteomes" id="UP001632037">
    <property type="component" value="Unassembled WGS sequence"/>
</dbReference>
<feature type="region of interest" description="Disordered" evidence="1">
    <location>
        <begin position="430"/>
        <end position="457"/>
    </location>
</feature>
<accession>A0ABD3EUK0</accession>
<feature type="compositionally biased region" description="Basic residues" evidence="1">
    <location>
        <begin position="157"/>
        <end position="180"/>
    </location>
</feature>
<feature type="compositionally biased region" description="Polar residues" evidence="1">
    <location>
        <begin position="378"/>
        <end position="408"/>
    </location>
</feature>
<feature type="compositionally biased region" description="Basic residues" evidence="1">
    <location>
        <begin position="212"/>
        <end position="227"/>
    </location>
</feature>
<dbReference type="AlphaFoldDB" id="A0ABD3EUK0"/>
<name>A0ABD3EUK0_9STRA</name>
<feature type="compositionally biased region" description="Polar residues" evidence="1">
    <location>
        <begin position="196"/>
        <end position="205"/>
    </location>
</feature>
<feature type="region of interest" description="Disordered" evidence="1">
    <location>
        <begin position="1"/>
        <end position="41"/>
    </location>
</feature>
<feature type="compositionally biased region" description="Low complexity" evidence="1">
    <location>
        <begin position="557"/>
        <end position="576"/>
    </location>
</feature>
<feature type="compositionally biased region" description="Gly residues" evidence="1">
    <location>
        <begin position="98"/>
        <end position="114"/>
    </location>
</feature>
<dbReference type="EMBL" id="JBIMZQ010000056">
    <property type="protein sequence ID" value="KAL3658172.1"/>
    <property type="molecule type" value="Genomic_DNA"/>
</dbReference>
<feature type="region of interest" description="Disordered" evidence="1">
    <location>
        <begin position="347"/>
        <end position="408"/>
    </location>
</feature>
<evidence type="ECO:0000256" key="1">
    <source>
        <dbReference type="SAM" id="MobiDB-lite"/>
    </source>
</evidence>
<feature type="compositionally biased region" description="Basic residues" evidence="1">
    <location>
        <begin position="269"/>
        <end position="290"/>
    </location>
</feature>
<protein>
    <submittedName>
        <fullName evidence="2">Uncharacterized protein</fullName>
    </submittedName>
</protein>
<feature type="compositionally biased region" description="Polar residues" evidence="1">
    <location>
        <begin position="20"/>
        <end position="30"/>
    </location>
</feature>
<feature type="region of interest" description="Disordered" evidence="1">
    <location>
        <begin position="62"/>
        <end position="324"/>
    </location>
</feature>
<feature type="region of interest" description="Disordered" evidence="1">
    <location>
        <begin position="557"/>
        <end position="585"/>
    </location>
</feature>
<reference evidence="2 3" key="1">
    <citation type="submission" date="2024-09" db="EMBL/GenBank/DDBJ databases">
        <title>Genome sequencing and assembly of Phytophthora oleae, isolate VK10A, causative agent of rot of olive drupes.</title>
        <authorList>
            <person name="Conti Taguali S."/>
            <person name="Riolo M."/>
            <person name="La Spada F."/>
            <person name="Cacciola S.O."/>
            <person name="Dionisio G."/>
        </authorList>
    </citation>
    <scope>NUCLEOTIDE SEQUENCE [LARGE SCALE GENOMIC DNA]</scope>
    <source>
        <strain evidence="2 3">VK10A</strain>
    </source>
</reference>
<keyword evidence="3" id="KW-1185">Reference proteome</keyword>